<dbReference type="Proteomes" id="UP000190044">
    <property type="component" value="Unassembled WGS sequence"/>
</dbReference>
<evidence type="ECO:0000313" key="3">
    <source>
        <dbReference type="Proteomes" id="UP000190044"/>
    </source>
</evidence>
<feature type="non-terminal residue" evidence="2">
    <location>
        <position position="714"/>
    </location>
</feature>
<protein>
    <recommendedName>
        <fullName evidence="4">VCBS repeat-containing protein</fullName>
    </recommendedName>
</protein>
<feature type="region of interest" description="Disordered" evidence="1">
    <location>
        <begin position="31"/>
        <end position="52"/>
    </location>
</feature>
<accession>A0A1T5EVX6</accession>
<proteinExistence type="predicted"/>
<evidence type="ECO:0000313" key="2">
    <source>
        <dbReference type="EMBL" id="SKB88093.1"/>
    </source>
</evidence>
<sequence>MGDRFGGTFDWPVEPWLLWGKTMTDFEAEDFRGFDSDGGMQQAPEAAPPPAAASGIILVPDAQGIVILPPGTSLEDVRAEGRDLVIVAVDGTRYVIPDGAVIVPQLVADGVAVPPVNLAALLLGNEIEPAAGPPQSSGGNFASDVGPIQAAFGLGDLLPYTELSFPESPEREVIPDLVIDEDPGVVIVTPDNPAGAVMASVTVNEAGLPARGGESAGSNAASNSETASGVIEITSGDGPFTVLIDGVAVTGVGQTFTTAQGTLTITSIAPTTIGFSYTLTDNLLGGSADGFAVTVIDSDGDSASGTIAVNVIDDAPVAQADAAQQTAENVPVTIDVLANDTAGADGVATSTVALVANSLTGAGALVLNPNGSFTYTPAPGEEGTVTFAYSITDGDGDVSTATVTITLAADSTPVIDVVPSAPNAAGHDEVDEAGLATGSDAAANSETASGTLTITTGNDTVGSLVINGTDVTAGGSVAGAYGTLTVTLAGGVYSYSYTLTASTDGDATADAFDVVVTDSDGDNASGTITVDIVDDVPTARDDVATQPAENAPVTIEVLANDTAGADGVAPSTVALVADSLTGAGALVLNPSGSFTYTPAPGEEGTVTFAYSITDGDGDVSTATVTITLAVDSTPVIDVVPSAPNAGGHDEVDEAGLATGSDSASNSEFASGAFTITTGNDTIESLVINGTDVTAGGTVAGAFGTLTVTLAGGVY</sequence>
<evidence type="ECO:0008006" key="4">
    <source>
        <dbReference type="Google" id="ProtNLM"/>
    </source>
</evidence>
<dbReference type="AlphaFoldDB" id="A0A1T5EVX6"/>
<dbReference type="Gene3D" id="2.60.40.2810">
    <property type="match status" value="2"/>
</dbReference>
<dbReference type="Pfam" id="PF17963">
    <property type="entry name" value="Big_9"/>
    <property type="match status" value="2"/>
</dbReference>
<dbReference type="EMBL" id="FUYP01000025">
    <property type="protein sequence ID" value="SKB88093.1"/>
    <property type="molecule type" value="Genomic_DNA"/>
</dbReference>
<feature type="region of interest" description="Disordered" evidence="1">
    <location>
        <begin position="640"/>
        <end position="665"/>
    </location>
</feature>
<evidence type="ECO:0000256" key="1">
    <source>
        <dbReference type="SAM" id="MobiDB-lite"/>
    </source>
</evidence>
<dbReference type="NCBIfam" id="NF012211">
    <property type="entry name" value="tand_rpt_95"/>
    <property type="match status" value="2"/>
</dbReference>
<organism evidence="2 3">
    <name type="scientific">Sphingopyxis flava</name>
    <dbReference type="NCBI Taxonomy" id="1507287"/>
    <lineage>
        <taxon>Bacteria</taxon>
        <taxon>Pseudomonadati</taxon>
        <taxon>Pseudomonadota</taxon>
        <taxon>Alphaproteobacteria</taxon>
        <taxon>Sphingomonadales</taxon>
        <taxon>Sphingomonadaceae</taxon>
        <taxon>Sphingopyxis</taxon>
    </lineage>
</organism>
<gene>
    <name evidence="2" type="ORF">SAMN06295937_102550</name>
</gene>
<reference evidence="3" key="1">
    <citation type="submission" date="2017-02" db="EMBL/GenBank/DDBJ databases">
        <authorList>
            <person name="Varghese N."/>
            <person name="Submissions S."/>
        </authorList>
    </citation>
    <scope>NUCLEOTIDE SEQUENCE [LARGE SCALE GENOMIC DNA]</scope>
    <source>
        <strain evidence="3">R11H</strain>
    </source>
</reference>
<keyword evidence="3" id="KW-1185">Reference proteome</keyword>
<name>A0A1T5EVX6_9SPHN</name>